<keyword evidence="1" id="KW-0472">Membrane</keyword>
<dbReference type="EMBL" id="AATS01000007">
    <property type="protein sequence ID" value="EAU54610.1"/>
    <property type="molecule type" value="Genomic_DNA"/>
</dbReference>
<keyword evidence="3" id="KW-1185">Reference proteome</keyword>
<reference evidence="2 3" key="1">
    <citation type="submission" date="2006-09" db="EMBL/GenBank/DDBJ databases">
        <authorList>
            <person name="Emerson D."/>
            <person name="Ferriera S."/>
            <person name="Johnson J."/>
            <person name="Kravitz S."/>
            <person name="Halpern A."/>
            <person name="Remington K."/>
            <person name="Beeson K."/>
            <person name="Tran B."/>
            <person name="Rogers Y.-H."/>
            <person name="Friedman R."/>
            <person name="Venter J.C."/>
        </authorList>
    </citation>
    <scope>NUCLEOTIDE SEQUENCE [LARGE SCALE GENOMIC DNA]</scope>
    <source>
        <strain evidence="2 3">PV-1</strain>
    </source>
</reference>
<protein>
    <submittedName>
        <fullName evidence="2">Uncharacterized protein</fullName>
    </submittedName>
</protein>
<dbReference type="STRING" id="314344.AL013_00065"/>
<keyword evidence="1" id="KW-1133">Transmembrane helix</keyword>
<accession>Q0EZ14</accession>
<dbReference type="InParanoid" id="Q0EZ14"/>
<evidence type="ECO:0000256" key="1">
    <source>
        <dbReference type="SAM" id="Phobius"/>
    </source>
</evidence>
<name>Q0EZ14_9PROT</name>
<organism evidence="2 3">
    <name type="scientific">Mariprofundus ferrooxydans PV-1</name>
    <dbReference type="NCBI Taxonomy" id="314345"/>
    <lineage>
        <taxon>Bacteria</taxon>
        <taxon>Pseudomonadati</taxon>
        <taxon>Pseudomonadota</taxon>
        <taxon>Candidatius Mariprofundia</taxon>
        <taxon>Mariprofundales</taxon>
        <taxon>Mariprofundaceae</taxon>
        <taxon>Mariprofundus</taxon>
    </lineage>
</organism>
<proteinExistence type="predicted"/>
<dbReference type="HOGENOM" id="CLU_1684489_0_0_0"/>
<gene>
    <name evidence="2" type="ORF">SPV1_07941</name>
</gene>
<keyword evidence="1" id="KW-0812">Transmembrane</keyword>
<evidence type="ECO:0000313" key="3">
    <source>
        <dbReference type="Proteomes" id="UP000005297"/>
    </source>
</evidence>
<dbReference type="AlphaFoldDB" id="Q0EZ14"/>
<comment type="caution">
    <text evidence="2">The sequence shown here is derived from an EMBL/GenBank/DDBJ whole genome shotgun (WGS) entry which is preliminary data.</text>
</comment>
<evidence type="ECO:0000313" key="2">
    <source>
        <dbReference type="EMBL" id="EAU54610.1"/>
    </source>
</evidence>
<sequence>MEYRISDMQLNRIKRKGYFMIAMALILGVSMFYVVSSVFLRAIIFIVLTGALAPMLWLIFRIELPWEQKHRLKVEEESLIYLNDGTASRLKFSAIQSVTIEWEGEEIRCIIIDRGKGMTEEMPKYEDIDLLVSEMEEKLPPEKISNNKKAHFKIRL</sequence>
<dbReference type="Proteomes" id="UP000005297">
    <property type="component" value="Unassembled WGS sequence"/>
</dbReference>
<dbReference type="RefSeq" id="WP_009849112.1">
    <property type="nucleotide sequence ID" value="NZ_DS022294.1"/>
</dbReference>
<feature type="transmembrane region" description="Helical" evidence="1">
    <location>
        <begin position="42"/>
        <end position="60"/>
    </location>
</feature>
<feature type="transmembrane region" description="Helical" evidence="1">
    <location>
        <begin position="18"/>
        <end position="36"/>
    </location>
</feature>